<dbReference type="RefSeq" id="WP_079476304.1">
    <property type="nucleotide sequence ID" value="NZ_BJUN01000005.1"/>
</dbReference>
<gene>
    <name evidence="3" type="ORF">MHA01_10920</name>
</gene>
<proteinExistence type="predicted"/>
<reference evidence="3 4" key="1">
    <citation type="submission" date="2019-07" db="EMBL/GenBank/DDBJ databases">
        <title>Whole genome shotgun sequence of Marinococcus halophilus NBRC 102359.</title>
        <authorList>
            <person name="Hosoyama A."/>
            <person name="Uohara A."/>
            <person name="Ohji S."/>
            <person name="Ichikawa N."/>
        </authorList>
    </citation>
    <scope>NUCLEOTIDE SEQUENCE [LARGE SCALE GENOMIC DNA]</scope>
    <source>
        <strain evidence="3 4">NBRC 102359</strain>
    </source>
</reference>
<keyword evidence="4" id="KW-1185">Reference proteome</keyword>
<sequence length="76" mass="9013">MRWKNRQLYKHDTNPKTKKDKLDDYLVERREKKQEKRKQAGPAMLTIFALIVLYLVGAAVFGYSTEPLDRIMDVLE</sequence>
<keyword evidence="2" id="KW-1133">Transmembrane helix</keyword>
<keyword evidence="2" id="KW-0472">Membrane</keyword>
<name>A0A510Y6U0_MARHA</name>
<dbReference type="AlphaFoldDB" id="A0A510Y6U0"/>
<evidence type="ECO:0000256" key="1">
    <source>
        <dbReference type="SAM" id="MobiDB-lite"/>
    </source>
</evidence>
<keyword evidence="2" id="KW-0812">Transmembrane</keyword>
<protein>
    <submittedName>
        <fullName evidence="3">Uncharacterized protein</fullName>
    </submittedName>
</protein>
<comment type="caution">
    <text evidence="3">The sequence shown here is derived from an EMBL/GenBank/DDBJ whole genome shotgun (WGS) entry which is preliminary data.</text>
</comment>
<dbReference type="Proteomes" id="UP000321051">
    <property type="component" value="Unassembled WGS sequence"/>
</dbReference>
<dbReference type="STRING" id="1371.GCA_900166605_02596"/>
<evidence type="ECO:0000256" key="2">
    <source>
        <dbReference type="SAM" id="Phobius"/>
    </source>
</evidence>
<feature type="region of interest" description="Disordered" evidence="1">
    <location>
        <begin position="1"/>
        <end position="24"/>
    </location>
</feature>
<feature type="compositionally biased region" description="Basic and acidic residues" evidence="1">
    <location>
        <begin position="9"/>
        <end position="24"/>
    </location>
</feature>
<evidence type="ECO:0000313" key="3">
    <source>
        <dbReference type="EMBL" id="GEK58187.1"/>
    </source>
</evidence>
<organism evidence="3 4">
    <name type="scientific">Marinococcus halophilus</name>
    <dbReference type="NCBI Taxonomy" id="1371"/>
    <lineage>
        <taxon>Bacteria</taxon>
        <taxon>Bacillati</taxon>
        <taxon>Bacillota</taxon>
        <taxon>Bacilli</taxon>
        <taxon>Bacillales</taxon>
        <taxon>Bacillaceae</taxon>
        <taxon>Marinococcus</taxon>
    </lineage>
</organism>
<feature type="transmembrane region" description="Helical" evidence="2">
    <location>
        <begin position="40"/>
        <end position="63"/>
    </location>
</feature>
<dbReference type="EMBL" id="BJUN01000005">
    <property type="protein sequence ID" value="GEK58187.1"/>
    <property type="molecule type" value="Genomic_DNA"/>
</dbReference>
<accession>A0A510Y6U0</accession>
<evidence type="ECO:0000313" key="4">
    <source>
        <dbReference type="Proteomes" id="UP000321051"/>
    </source>
</evidence>